<dbReference type="SMART" id="SM00323">
    <property type="entry name" value="RasGAP"/>
    <property type="match status" value="1"/>
</dbReference>
<gene>
    <name evidence="5" type="ORF">ARMSODRAFT_959739</name>
</gene>
<accession>A0A2H3B867</accession>
<feature type="compositionally biased region" description="Low complexity" evidence="3">
    <location>
        <begin position="8"/>
        <end position="23"/>
    </location>
</feature>
<name>A0A2H3B867_9AGAR</name>
<dbReference type="SUPFAM" id="SSF48371">
    <property type="entry name" value="ARM repeat"/>
    <property type="match status" value="1"/>
</dbReference>
<dbReference type="PANTHER" id="PTHR10194">
    <property type="entry name" value="RAS GTPASE-ACTIVATING PROTEINS"/>
    <property type="match status" value="1"/>
</dbReference>
<dbReference type="InterPro" id="IPR016024">
    <property type="entry name" value="ARM-type_fold"/>
</dbReference>
<dbReference type="InterPro" id="IPR001251">
    <property type="entry name" value="CRAL-TRIO_dom"/>
</dbReference>
<protein>
    <recommendedName>
        <fullName evidence="4">Ras-GAP domain-containing protein</fullName>
    </recommendedName>
</protein>
<dbReference type="InterPro" id="IPR001936">
    <property type="entry name" value="RasGAP_dom"/>
</dbReference>
<dbReference type="EMBL" id="KZ293438">
    <property type="protein sequence ID" value="PBK67065.1"/>
    <property type="molecule type" value="Genomic_DNA"/>
</dbReference>
<dbReference type="InterPro" id="IPR023152">
    <property type="entry name" value="RasGAP_CS"/>
</dbReference>
<evidence type="ECO:0000313" key="6">
    <source>
        <dbReference type="Proteomes" id="UP000218334"/>
    </source>
</evidence>
<feature type="region of interest" description="Disordered" evidence="3">
    <location>
        <begin position="1"/>
        <end position="43"/>
    </location>
</feature>
<dbReference type="GO" id="GO:0005096">
    <property type="term" value="F:GTPase activator activity"/>
    <property type="evidence" value="ECO:0007669"/>
    <property type="project" value="UniProtKB-KW"/>
</dbReference>
<sequence>MGPSRRPSAAGMIASSASVASSSRVHRSQDSHYGGSQHPRNEQQKKIVQVLTQRLRLLLPVRSGKTLHQLESDGATRQAVNALVRLSQDSWETISLAMSEMLDELLKPDLNIPVLQSQLFIMKALAAGVSSRPHSIPRSGSQASHRAPGSAPESPVPSFTSRWTATATVTSPPLEQPPMEDNCARYLLILMVSFLRQSAQTEPPLMMDWIPSADITFRDYELASSAFSSEGTDSPTDYADTFSHDLKPRTSSTSVKSGKMSITSLTPTRTGVTTQRTPVSAVNSYYTLNALIEKYTGRIIFHISASNWNVVFDRLRTKIRQLSQNDGEVDTIDIQLLSHSLLDRTRLVQGLNELSSLLVNMTHETHVAFANPLRLAVWNWIRNCPAEFNEVSKGRLKMDSVPERVFDYLYPRVKVGSERTMWPALIAILFLTPDRLSHDVFSGRGQKSDKFLEDIRRQISTQARLRELGLVCALDICRAAMYIDPRGNEEVPLRLLAYDIIHEVKSDLFHNTATKPFWDPQHESLDISLYADVLVFIFRFLSEEESLPLFKACVEPEKSEAVKICIVRACKTLYQESSKFSWQRSLKNLEPIVARRFLNILKTTCVHRSEVDQFGTMKRPASRPKAKRSPELSPLPDREVLILAILSLWRMSPDFGFVYLSEADIDSWTTAVARLWNAQIDYSVKASLGISSRKLTEHVFAYLPTDPNVPKMTAWLTYALPNTLMAIVKNLLDARIDIEAQRLWITMALDLLGLYVTKVDEDHVRQIQLTERRVPAFILAEIAFLVSLTSSDNNVSFQAAKGLRLISYAERQLGAPTNPLINDEDRPKRHPIYEQLGDPNVLIHSRVGHQKRIRKLLRLIPYAPSVHIAVWTECYWRWTALNEMLRSGEDATIKSSEFFGAPADHRSHWNNLTLFIAALGGACVEEAADADLLSKVIPQQCLPDQFRRAQDASSLAHTFVTDLTGMLLDDDVEVRNSARDALGAELSPRLYTKLLKFLEDIIRDSMSNSFDGLLRFENFRLLEEQGIAILKLMVESSQDRMDDVMNLDITTTLRELAACLDRHNGSDAYRTKIRFCTLCDSVNDRTEALTLRKDNNARRSILSMVSGWIQTTGDVMSRTELNMACLRTVVKLLDRLEFKPADPSTSGDDGSHFVTREFIKYSDVLLSGLEVCQIDAPTSDSVSDVGSIQKRMRVSHREAELRELVITGLSHLVRANTEAGFKQCLPLAYCEDNRKRAIFAHVFARVIGQGAKFEATEPAETIDRYKRLCDLVKEPNMVLAQAICDTCPASDIDNMINILLNLFNTRTSLMALLKVMITREVAQTENVAALFRSNSIGNRFLAAFARIQGHQYLRSLIEPMVVAINNLPEGTGYELDPAKVGGQDLDQNQQNVQFLTQQFLILIRDSRQGLPPMFREVCEHIATTVVNRWHDPSLKTTSIGAFLFLRFISPAVVAPETIGIQLPNDSSRRGLMIIAKIIQNLANNILFGKEPHMMRLNDFLTAHVIFVTKFLTMILQMQTEEDSKDEWAGAYIYDDTDVIVLHRFFEKHADKIGKELLSISKPSIDGDSTGVAGKRAWDGLCTLLVDLGAPIEVPRLSMQDSEHHQEYCDLMFRYADKPTTKVKELFTAIRRPGDSQALFALRLARLDVETIDMELLMLHIFQTLETSSDADEFDVIVDCTGFSAKSELPLRWVKYCMELIPSDIRTRFIGCYKLNVNRLAQRYLKRVQNFVAGIHLAREFQTATSVEELLQLVPGIEVSDLGYPAELEGEGYMSFKNVTLINSERRQPAVLSVGSSHIRIIALTPGPGAATRSTDIIPMAEVSDSYITASRDSHEFIIRRNRNASTIFLSSESHDEIVKSIRSAKGRLTETHSPLGDRFSRFSNVPATLLHVGMLSVDLNDEEVRTAAYDLLGAVCTYIGYDKSPIIASKAGFIPGDPSHFVVQLSERIAEFAPRLTLDFISEVSATMTMDTRSGNHIGQSIGCLYYLSPWIKNLPHFSNPTSNLHERSGSRLRDCIRGLVDIALTYPELTAAMQRHVWAEVGKLDSQTADLVLEELVRSAVDAGAGTTRCETHAHIIASLSSISVRGKLFAKLRKAIIKASPRHTKSLVENQHWNEVATLSRLCLIAGYQSKQPSHNQLYIPEIVHVTMMIAGIGSIIVRKAMYGIAMNLLQSMYIARSEDSADPIPELTQLLNEFSEPGTLELFGLHRATSTSEYTSYDTTQDAMLIDNYERLARLLVRILEASAGTKGLLNVWRARWMSLVTSSAFQYSSMIQMRAFTVLGVLARSNIDDDFFYQSLVAFSAALTVMEETDTIPAVGILRALAKLVPGLQNDTRYLAHLFWMGVAFLQCGNRDFFPEAARMVQVTLEVMDKREVFRDESISSYLLDARIHLEEYAGVLDLHLGLSFDTNFSFTLAAIIFKGLRESRTKEPAEAALRTLIRVTVRWSRLEPLTNGSAGSLHPDVLGYFLALLPLSTSPSEYRRLLKDCQVDDMWLPEAGASSFDDEKSLPRPSSMFLGIQDDSTLALFVTSFISTMLRSAHGHDAENEILYSILSDVASVFPELVSMAYEKLNINHIFANSSNEHIIRYVSDIIRVALQDKRWNAQGGVSTPSATDDAPSGQSCLTALEESSMSGLAESFKFLALGEGFPSIVPLLVKIVDSIAQPMGE</sequence>
<evidence type="ECO:0000256" key="3">
    <source>
        <dbReference type="SAM" id="MobiDB-lite"/>
    </source>
</evidence>
<keyword evidence="1" id="KW-0343">GTPase activation</keyword>
<evidence type="ECO:0000256" key="1">
    <source>
        <dbReference type="ARBA" id="ARBA00022468"/>
    </source>
</evidence>
<dbReference type="InterPro" id="IPR036865">
    <property type="entry name" value="CRAL-TRIO_dom_sf"/>
</dbReference>
<dbReference type="PROSITE" id="PS00509">
    <property type="entry name" value="RAS_GTPASE_ACTIV_1"/>
    <property type="match status" value="1"/>
</dbReference>
<keyword evidence="2" id="KW-0597">Phosphoprotein</keyword>
<feature type="domain" description="Ras-GAP" evidence="4">
    <location>
        <begin position="1291"/>
        <end position="1483"/>
    </location>
</feature>
<dbReference type="Proteomes" id="UP000218334">
    <property type="component" value="Unassembled WGS sequence"/>
</dbReference>
<dbReference type="SUPFAM" id="SSF48350">
    <property type="entry name" value="GTPase activation domain, GAP"/>
    <property type="match status" value="1"/>
</dbReference>
<dbReference type="STRING" id="1076256.A0A2H3B867"/>
<evidence type="ECO:0000256" key="2">
    <source>
        <dbReference type="ARBA" id="ARBA00022553"/>
    </source>
</evidence>
<evidence type="ECO:0000313" key="5">
    <source>
        <dbReference type="EMBL" id="PBK67065.1"/>
    </source>
</evidence>
<reference evidence="6" key="1">
    <citation type="journal article" date="2017" name="Nat. Ecol. Evol.">
        <title>Genome expansion and lineage-specific genetic innovations in the forest pathogenic fungi Armillaria.</title>
        <authorList>
            <person name="Sipos G."/>
            <person name="Prasanna A.N."/>
            <person name="Walter M.C."/>
            <person name="O'Connor E."/>
            <person name="Balint B."/>
            <person name="Krizsan K."/>
            <person name="Kiss B."/>
            <person name="Hess J."/>
            <person name="Varga T."/>
            <person name="Slot J."/>
            <person name="Riley R."/>
            <person name="Boka B."/>
            <person name="Rigling D."/>
            <person name="Barry K."/>
            <person name="Lee J."/>
            <person name="Mihaltcheva S."/>
            <person name="LaButti K."/>
            <person name="Lipzen A."/>
            <person name="Waldron R."/>
            <person name="Moloney N.M."/>
            <person name="Sperisen C."/>
            <person name="Kredics L."/>
            <person name="Vagvoelgyi C."/>
            <person name="Patrignani A."/>
            <person name="Fitzpatrick D."/>
            <person name="Nagy I."/>
            <person name="Doyle S."/>
            <person name="Anderson J.B."/>
            <person name="Grigoriev I.V."/>
            <person name="Gueldener U."/>
            <person name="Muensterkoetter M."/>
            <person name="Nagy L.G."/>
        </authorList>
    </citation>
    <scope>NUCLEOTIDE SEQUENCE [LARGE SCALE GENOMIC DNA]</scope>
    <source>
        <strain evidence="6">28-4</strain>
    </source>
</reference>
<dbReference type="Pfam" id="PF00616">
    <property type="entry name" value="RasGAP"/>
    <property type="match status" value="1"/>
</dbReference>
<dbReference type="Gene3D" id="1.10.506.10">
    <property type="entry name" value="GTPase Activation - p120gap, domain 1"/>
    <property type="match status" value="2"/>
</dbReference>
<dbReference type="InterPro" id="IPR011993">
    <property type="entry name" value="PH-like_dom_sf"/>
</dbReference>
<dbReference type="InterPro" id="IPR008936">
    <property type="entry name" value="Rho_GTPase_activation_prot"/>
</dbReference>
<dbReference type="InterPro" id="IPR039360">
    <property type="entry name" value="Ras_GTPase"/>
</dbReference>
<organism evidence="5 6">
    <name type="scientific">Armillaria solidipes</name>
    <dbReference type="NCBI Taxonomy" id="1076256"/>
    <lineage>
        <taxon>Eukaryota</taxon>
        <taxon>Fungi</taxon>
        <taxon>Dikarya</taxon>
        <taxon>Basidiomycota</taxon>
        <taxon>Agaricomycotina</taxon>
        <taxon>Agaricomycetes</taxon>
        <taxon>Agaricomycetidae</taxon>
        <taxon>Agaricales</taxon>
        <taxon>Marasmiineae</taxon>
        <taxon>Physalacriaceae</taxon>
        <taxon>Armillaria</taxon>
    </lineage>
</organism>
<evidence type="ECO:0000259" key="4">
    <source>
        <dbReference type="PROSITE" id="PS50018"/>
    </source>
</evidence>
<keyword evidence="6" id="KW-1185">Reference proteome</keyword>
<dbReference type="Gene3D" id="2.30.29.30">
    <property type="entry name" value="Pleckstrin-homology domain (PH domain)/Phosphotyrosine-binding domain (PTB)"/>
    <property type="match status" value="1"/>
</dbReference>
<feature type="region of interest" description="Disordered" evidence="3">
    <location>
        <begin position="132"/>
        <end position="161"/>
    </location>
</feature>
<proteinExistence type="predicted"/>
<dbReference type="Gene3D" id="3.40.525.10">
    <property type="entry name" value="CRAL-TRIO lipid binding domain"/>
    <property type="match status" value="1"/>
</dbReference>
<dbReference type="PANTHER" id="PTHR10194:SF142">
    <property type="entry name" value="NEUROFIBROMIN"/>
    <property type="match status" value="1"/>
</dbReference>
<dbReference type="PROSITE" id="PS50018">
    <property type="entry name" value="RAS_GTPASE_ACTIV_2"/>
    <property type="match status" value="1"/>
</dbReference>
<dbReference type="Pfam" id="PF13716">
    <property type="entry name" value="CRAL_TRIO_2"/>
    <property type="match status" value="1"/>
</dbReference>